<organism evidence="1 2">
    <name type="scientific">Streptomyces boncukensis</name>
    <dbReference type="NCBI Taxonomy" id="2711219"/>
    <lineage>
        <taxon>Bacteria</taxon>
        <taxon>Bacillati</taxon>
        <taxon>Actinomycetota</taxon>
        <taxon>Actinomycetes</taxon>
        <taxon>Kitasatosporales</taxon>
        <taxon>Streptomycetaceae</taxon>
        <taxon>Streptomyces</taxon>
    </lineage>
</organism>
<accession>A0A6G4WRD3</accession>
<evidence type="ECO:0000313" key="1">
    <source>
        <dbReference type="EMBL" id="NGO67839.1"/>
    </source>
</evidence>
<dbReference type="AlphaFoldDB" id="A0A6G4WRD3"/>
<proteinExistence type="predicted"/>
<keyword evidence="2" id="KW-1185">Reference proteome</keyword>
<protein>
    <submittedName>
        <fullName evidence="1">Uncharacterized protein</fullName>
    </submittedName>
</protein>
<dbReference type="Proteomes" id="UP000477722">
    <property type="component" value="Unassembled WGS sequence"/>
</dbReference>
<dbReference type="RefSeq" id="WP_165297497.1">
    <property type="nucleotide sequence ID" value="NZ_JAAKZZ010000034.1"/>
</dbReference>
<gene>
    <name evidence="1" type="ORF">G5C65_05610</name>
</gene>
<evidence type="ECO:0000313" key="2">
    <source>
        <dbReference type="Proteomes" id="UP000477722"/>
    </source>
</evidence>
<dbReference type="EMBL" id="JAAKZZ010000034">
    <property type="protein sequence ID" value="NGO67839.1"/>
    <property type="molecule type" value="Genomic_DNA"/>
</dbReference>
<sequence length="85" mass="9165">MSDRILSGLLAVGFGAWTVMAAVRSWSGHRGRHRVGPPTARFHTGAPRAYCPAEGRDTPHTFDAGRRRCLVCKTTTTTPGDIDDG</sequence>
<name>A0A6G4WRD3_9ACTN</name>
<reference evidence="1 2" key="1">
    <citation type="submission" date="2020-02" db="EMBL/GenBank/DDBJ databases">
        <title>Whole-genome analyses of novel actinobacteria.</title>
        <authorList>
            <person name="Sahin N."/>
            <person name="Tatar D."/>
        </authorList>
    </citation>
    <scope>NUCLEOTIDE SEQUENCE [LARGE SCALE GENOMIC DNA]</scope>
    <source>
        <strain evidence="1 2">SB3404</strain>
    </source>
</reference>
<comment type="caution">
    <text evidence="1">The sequence shown here is derived from an EMBL/GenBank/DDBJ whole genome shotgun (WGS) entry which is preliminary data.</text>
</comment>